<comment type="caution">
    <text evidence="2">The sequence shown here is derived from an EMBL/GenBank/DDBJ whole genome shotgun (WGS) entry which is preliminary data.</text>
</comment>
<organism evidence="2 3">
    <name type="scientific">Streptosporangium jomthongense</name>
    <dbReference type="NCBI Taxonomy" id="1193683"/>
    <lineage>
        <taxon>Bacteria</taxon>
        <taxon>Bacillati</taxon>
        <taxon>Actinomycetota</taxon>
        <taxon>Actinomycetes</taxon>
        <taxon>Streptosporangiales</taxon>
        <taxon>Streptosporangiaceae</taxon>
        <taxon>Streptosporangium</taxon>
    </lineage>
</organism>
<protein>
    <recommendedName>
        <fullName evidence="4">PepSY domain-containing protein</fullName>
    </recommendedName>
</protein>
<accession>A0ABV8F5X6</accession>
<evidence type="ECO:0000256" key="1">
    <source>
        <dbReference type="SAM" id="SignalP"/>
    </source>
</evidence>
<keyword evidence="1" id="KW-0732">Signal</keyword>
<dbReference type="EMBL" id="JBHSBC010000021">
    <property type="protein sequence ID" value="MFC3982863.1"/>
    <property type="molecule type" value="Genomic_DNA"/>
</dbReference>
<evidence type="ECO:0008006" key="4">
    <source>
        <dbReference type="Google" id="ProtNLM"/>
    </source>
</evidence>
<keyword evidence="3" id="KW-1185">Reference proteome</keyword>
<feature type="chain" id="PRO_5046910001" description="PepSY domain-containing protein" evidence="1">
    <location>
        <begin position="25"/>
        <end position="165"/>
    </location>
</feature>
<dbReference type="RefSeq" id="WP_386191524.1">
    <property type="nucleotide sequence ID" value="NZ_JBHSBC010000021.1"/>
</dbReference>
<dbReference type="Proteomes" id="UP001595698">
    <property type="component" value="Unassembled WGS sequence"/>
</dbReference>
<name>A0ABV8F5X6_9ACTN</name>
<feature type="signal peptide" evidence="1">
    <location>
        <begin position="1"/>
        <end position="24"/>
    </location>
</feature>
<gene>
    <name evidence="2" type="ORF">ACFOYY_22205</name>
</gene>
<evidence type="ECO:0000313" key="2">
    <source>
        <dbReference type="EMBL" id="MFC3982863.1"/>
    </source>
</evidence>
<proteinExistence type="predicted"/>
<sequence length="165" mass="17385">MKTVIGASLLVGSLLVSGATAANAQAKPTLGPYGYGAVKLGMTVKQAKATRKVVKKTPGAPSNDGCSGWDLKRFPTPKDSVGVYISSKVGLAAIFAAKGMTTPEGIKIGSTAKQLKAAYPHIEKTFQGFYSITVPGNKKAYYLFDITRGKVADYSISLNKQDCFN</sequence>
<reference evidence="3" key="1">
    <citation type="journal article" date="2019" name="Int. J. Syst. Evol. Microbiol.">
        <title>The Global Catalogue of Microorganisms (GCM) 10K type strain sequencing project: providing services to taxonomists for standard genome sequencing and annotation.</title>
        <authorList>
            <consortium name="The Broad Institute Genomics Platform"/>
            <consortium name="The Broad Institute Genome Sequencing Center for Infectious Disease"/>
            <person name="Wu L."/>
            <person name="Ma J."/>
        </authorList>
    </citation>
    <scope>NUCLEOTIDE SEQUENCE [LARGE SCALE GENOMIC DNA]</scope>
    <source>
        <strain evidence="3">TBRC 7912</strain>
    </source>
</reference>
<evidence type="ECO:0000313" key="3">
    <source>
        <dbReference type="Proteomes" id="UP001595698"/>
    </source>
</evidence>